<name>A0A9P0BZU4_CHRIL</name>
<feature type="region of interest" description="Disordered" evidence="1">
    <location>
        <begin position="55"/>
        <end position="88"/>
    </location>
</feature>
<sequence length="441" mass="49059">MPLNHKHGLDKTEVELSESLPIKGHRRSISGLKNDDDKPAFVILKILDNSGDSKIEIKLGPDNSAKRRKNRDNKSKNKSKFSMSLQSNTNDQIKKRVLARNTIISVMPNNSIVIDEYERIITDGKKKTKEIMKIDENITNDMKAKITIPHVNNKIIRNVTDYEDVLFTKANGKGTGTAEMFVNKDVYTNTLFNNNKPDFGTVQNIVNNVTYSIGVTETKPSFTPKIDEVNSTSSVVTTTEKQEYLIIPTLLMLQGEHLSNNDISNTFLFDDFVLAQNSTEKFRPVTNVSMIDEHFTDLVTPVTVQDINLMADVNVPTDGSPSSVTNVPNANVESFDLLSKLDALSENSTLTSIESISQDDNIHVRTEHAIKEETSTILTTNLTLHDELRSDTITNVAIQNDHYVILATTQNEDVVPANAAVNSTVANENANVENNTKNNLV</sequence>
<evidence type="ECO:0000313" key="2">
    <source>
        <dbReference type="EMBL" id="CAH0605692.1"/>
    </source>
</evidence>
<evidence type="ECO:0000313" key="3">
    <source>
        <dbReference type="Proteomes" id="UP001154114"/>
    </source>
</evidence>
<accession>A0A9P0BZU4</accession>
<protein>
    <submittedName>
        <fullName evidence="2">Uncharacterized protein</fullName>
    </submittedName>
</protein>
<organism evidence="2 3">
    <name type="scientific">Chrysodeixis includens</name>
    <name type="common">Soybean looper</name>
    <name type="synonym">Pseudoplusia includens</name>
    <dbReference type="NCBI Taxonomy" id="689277"/>
    <lineage>
        <taxon>Eukaryota</taxon>
        <taxon>Metazoa</taxon>
        <taxon>Ecdysozoa</taxon>
        <taxon>Arthropoda</taxon>
        <taxon>Hexapoda</taxon>
        <taxon>Insecta</taxon>
        <taxon>Pterygota</taxon>
        <taxon>Neoptera</taxon>
        <taxon>Endopterygota</taxon>
        <taxon>Lepidoptera</taxon>
        <taxon>Glossata</taxon>
        <taxon>Ditrysia</taxon>
        <taxon>Noctuoidea</taxon>
        <taxon>Noctuidae</taxon>
        <taxon>Plusiinae</taxon>
        <taxon>Chrysodeixis</taxon>
    </lineage>
</organism>
<dbReference type="Proteomes" id="UP001154114">
    <property type="component" value="Chromosome 6"/>
</dbReference>
<evidence type="ECO:0000256" key="1">
    <source>
        <dbReference type="SAM" id="MobiDB-lite"/>
    </source>
</evidence>
<dbReference type="AlphaFoldDB" id="A0A9P0BZU4"/>
<reference evidence="2" key="1">
    <citation type="submission" date="2021-12" db="EMBL/GenBank/DDBJ databases">
        <authorList>
            <person name="King R."/>
        </authorList>
    </citation>
    <scope>NUCLEOTIDE SEQUENCE</scope>
</reference>
<keyword evidence="3" id="KW-1185">Reference proteome</keyword>
<gene>
    <name evidence="2" type="ORF">CINC_LOCUS11635</name>
</gene>
<proteinExistence type="predicted"/>
<feature type="compositionally biased region" description="Basic residues" evidence="1">
    <location>
        <begin position="66"/>
        <end position="79"/>
    </location>
</feature>
<dbReference type="OrthoDB" id="7491134at2759"/>
<dbReference type="EMBL" id="LR824009">
    <property type="protein sequence ID" value="CAH0605692.1"/>
    <property type="molecule type" value="Genomic_DNA"/>
</dbReference>